<keyword evidence="2" id="KW-0808">Transferase</keyword>
<dbReference type="GO" id="GO:0019150">
    <property type="term" value="F:D-ribulokinase activity"/>
    <property type="evidence" value="ECO:0007669"/>
    <property type="project" value="TreeGrafter"/>
</dbReference>
<dbReference type="GO" id="GO:0019321">
    <property type="term" value="P:pentose metabolic process"/>
    <property type="evidence" value="ECO:0007669"/>
    <property type="project" value="TreeGrafter"/>
</dbReference>
<dbReference type="Gene3D" id="3.30.420.40">
    <property type="match status" value="2"/>
</dbReference>
<dbReference type="GO" id="GO:0005737">
    <property type="term" value="C:cytoplasm"/>
    <property type="evidence" value="ECO:0007669"/>
    <property type="project" value="TreeGrafter"/>
</dbReference>
<evidence type="ECO:0000259" key="4">
    <source>
        <dbReference type="Pfam" id="PF00370"/>
    </source>
</evidence>
<dbReference type="InterPro" id="IPR018485">
    <property type="entry name" value="FGGY_C"/>
</dbReference>
<keyword evidence="7" id="KW-1185">Reference proteome</keyword>
<dbReference type="Pfam" id="PF00370">
    <property type="entry name" value="FGGY_N"/>
    <property type="match status" value="1"/>
</dbReference>
<dbReference type="OrthoDB" id="203824at2759"/>
<reference evidence="6" key="2">
    <citation type="submission" date="2021-10" db="EMBL/GenBank/DDBJ databases">
        <title>Phylogenomics reveals ancestral predisposition of the termite-cultivated fungus Termitomyces towards a domesticated lifestyle.</title>
        <authorList>
            <person name="Auxier B."/>
            <person name="Grum-Grzhimaylo A."/>
            <person name="Cardenas M.E."/>
            <person name="Lodge J.D."/>
            <person name="Laessoe T."/>
            <person name="Pedersen O."/>
            <person name="Smith M.E."/>
            <person name="Kuyper T.W."/>
            <person name="Franco-Molano E.A."/>
            <person name="Baroni T.J."/>
            <person name="Aanen D.K."/>
        </authorList>
    </citation>
    <scope>NUCLEOTIDE SEQUENCE</scope>
    <source>
        <strain evidence="6">AP01</strain>
        <tissue evidence="6">Mycelium</tissue>
    </source>
</reference>
<dbReference type="Pfam" id="PF02782">
    <property type="entry name" value="FGGY_C"/>
    <property type="match status" value="1"/>
</dbReference>
<sequence>MSAESYYIGIDVGTGSARASLVKKDGAVVASSTHETIPFRDPTDHRIFEQSTTNIWSSISAAIKDCLAESKVPPSAVKGLGFDATCSLAVSDFQGEPVTVTKGKHLGQYGDRNVILWADHRAEKEANLINSTKSVVLDYVGGTMSLPLMDYYPSQLEMEIPKILWLKNHLSPELFSRCQFFDLPDFLTYRATSNITRSCCSLTCKCSYVPNSGWEASFFETIGLSELSKERYKQIGAGKAGGLLTAGRPVGKGLSKRAAEELGLVEGTPVGSGLIDASVVELCFWVDVALIRDTFRYAGWMGTIAARYNENGNISDVLPSLGESQHRLAAVAGTSTCHLVQSPQGVFGNGVWGPYKDAVFQGWWMNEGGQSSTGQLIDFILTTHVAYPKLVELGKEQGKNIHVVLQELLEKLRVEHKVDTLTELTKDLHIYPDFHGNRSPIADPRMRGSFVGLELVSTAHTFLMYKPNQIFDKQDGGLYDLAFKYNATLEAIALQTRHIVDTLNTAGHNIKSIYMSGGQAKNLALMRLFANTCGVPVVLPFEHSGAVVLGAAMLARFAAEVSEQSAKDDGEAGETYIAPCALSGQEQGELLWKIMVEMTPVGTLVAPSASAKEKRLLEAKYRIFRESIEIQKRWRTEMDEASK</sequence>
<dbReference type="InterPro" id="IPR018484">
    <property type="entry name" value="FGGY_N"/>
</dbReference>
<dbReference type="EMBL" id="JABCKV010000044">
    <property type="protein sequence ID" value="KAG5645270.1"/>
    <property type="molecule type" value="Genomic_DNA"/>
</dbReference>
<protein>
    <recommendedName>
        <fullName evidence="8">Pentulose kinase</fullName>
    </recommendedName>
</protein>
<dbReference type="CDD" id="cd07782">
    <property type="entry name" value="ASKHA_NBD_FGGY_D-RBK"/>
    <property type="match status" value="1"/>
</dbReference>
<dbReference type="InterPro" id="IPR043129">
    <property type="entry name" value="ATPase_NBD"/>
</dbReference>
<evidence type="ECO:0000259" key="5">
    <source>
        <dbReference type="Pfam" id="PF02782"/>
    </source>
</evidence>
<gene>
    <name evidence="6" type="ORF">DXG03_006572</name>
</gene>
<evidence type="ECO:0008006" key="8">
    <source>
        <dbReference type="Google" id="ProtNLM"/>
    </source>
</evidence>
<organism evidence="6 7">
    <name type="scientific">Asterophora parasitica</name>
    <dbReference type="NCBI Taxonomy" id="117018"/>
    <lineage>
        <taxon>Eukaryota</taxon>
        <taxon>Fungi</taxon>
        <taxon>Dikarya</taxon>
        <taxon>Basidiomycota</taxon>
        <taxon>Agaricomycotina</taxon>
        <taxon>Agaricomycetes</taxon>
        <taxon>Agaricomycetidae</taxon>
        <taxon>Agaricales</taxon>
        <taxon>Tricholomatineae</taxon>
        <taxon>Lyophyllaceae</taxon>
        <taxon>Asterophora</taxon>
    </lineage>
</organism>
<feature type="domain" description="Carbohydrate kinase FGGY C-terminal" evidence="5">
    <location>
        <begin position="328"/>
        <end position="559"/>
    </location>
</feature>
<comment type="similarity">
    <text evidence="1">Belongs to the FGGY kinase family.</text>
</comment>
<comment type="caution">
    <text evidence="6">The sequence shown here is derived from an EMBL/GenBank/DDBJ whole genome shotgun (WGS) entry which is preliminary data.</text>
</comment>
<dbReference type="AlphaFoldDB" id="A0A9P7KDW2"/>
<evidence type="ECO:0000256" key="1">
    <source>
        <dbReference type="ARBA" id="ARBA00009156"/>
    </source>
</evidence>
<proteinExistence type="inferred from homology"/>
<accession>A0A9P7KDW2</accession>
<dbReference type="NCBIfam" id="TIGR01315">
    <property type="entry name" value="5C_CHO_kinase"/>
    <property type="match status" value="1"/>
</dbReference>
<evidence type="ECO:0000256" key="3">
    <source>
        <dbReference type="ARBA" id="ARBA00022777"/>
    </source>
</evidence>
<dbReference type="SUPFAM" id="SSF53067">
    <property type="entry name" value="Actin-like ATPase domain"/>
    <property type="match status" value="2"/>
</dbReference>
<name>A0A9P7KDW2_9AGAR</name>
<evidence type="ECO:0000313" key="7">
    <source>
        <dbReference type="Proteomes" id="UP000775547"/>
    </source>
</evidence>
<evidence type="ECO:0000256" key="2">
    <source>
        <dbReference type="ARBA" id="ARBA00022679"/>
    </source>
</evidence>
<reference evidence="6" key="1">
    <citation type="submission" date="2020-07" db="EMBL/GenBank/DDBJ databases">
        <authorList>
            <person name="Nieuwenhuis M."/>
            <person name="Van De Peppel L.J.J."/>
        </authorList>
    </citation>
    <scope>NUCLEOTIDE SEQUENCE</scope>
    <source>
        <strain evidence="6">AP01</strain>
        <tissue evidence="6">Mycelium</tissue>
    </source>
</reference>
<keyword evidence="3" id="KW-0418">Kinase</keyword>
<dbReference type="PANTHER" id="PTHR43435:SF4">
    <property type="entry name" value="FGGY CARBOHYDRATE KINASE DOMAIN-CONTAINING PROTEIN"/>
    <property type="match status" value="1"/>
</dbReference>
<dbReference type="Proteomes" id="UP000775547">
    <property type="component" value="Unassembled WGS sequence"/>
</dbReference>
<feature type="domain" description="Carbohydrate kinase FGGY N-terminal" evidence="4">
    <location>
        <begin position="6"/>
        <end position="283"/>
    </location>
</feature>
<dbReference type="PANTHER" id="PTHR43435">
    <property type="entry name" value="RIBULOKINASE"/>
    <property type="match status" value="1"/>
</dbReference>
<dbReference type="InterPro" id="IPR006003">
    <property type="entry name" value="FGGY_RbtK-like"/>
</dbReference>
<evidence type="ECO:0000313" key="6">
    <source>
        <dbReference type="EMBL" id="KAG5645270.1"/>
    </source>
</evidence>